<protein>
    <recommendedName>
        <fullName evidence="5 6">Pyrroline-5-carboxylate reductase</fullName>
        <shortName evidence="5">P5C reductase</shortName>
        <shortName evidence="5">P5CR</shortName>
        <ecNumber evidence="5 6">1.5.1.2</ecNumber>
    </recommendedName>
    <alternativeName>
        <fullName evidence="5">PCA reductase</fullName>
    </alternativeName>
</protein>
<feature type="domain" description="Pyrroline-5-carboxylate reductase catalytic N-terminal" evidence="8">
    <location>
        <begin position="2"/>
        <end position="98"/>
    </location>
</feature>
<evidence type="ECO:0000256" key="7">
    <source>
        <dbReference type="RuleBase" id="RU003903"/>
    </source>
</evidence>
<dbReference type="InterPro" id="IPR036291">
    <property type="entry name" value="NAD(P)-bd_dom_sf"/>
</dbReference>
<evidence type="ECO:0000259" key="9">
    <source>
        <dbReference type="Pfam" id="PF14748"/>
    </source>
</evidence>
<sequence>MKIVFYGAGNMASAIFIGMIENKVVEPSDIYLTSKSNQDKIMFFKENLGVNVSYDDAELMKDTDYVILASKPQSFPEVAARIRPYLEENTKVVSVMAGTQIKTIRRELKKDNPIARIMPNTNAQVRHSVNGITYSKNFDDRDELVKLMESFGETVQIEEDEMHNITAATGSGSAFLYYIYEKYAEGLMELGFNEEQAMFLTRNLVIGVGKMVEESDLPFSELRTNITSKKGTTEAGLNALDGEGVKQILVATLNAAANRSEELSQDDKVK</sequence>
<dbReference type="InterPro" id="IPR053790">
    <property type="entry name" value="P5CR-like_CS"/>
</dbReference>
<proteinExistence type="inferred from homology"/>
<dbReference type="Proteomes" id="UP001597519">
    <property type="component" value="Unassembled WGS sequence"/>
</dbReference>
<evidence type="ECO:0000256" key="5">
    <source>
        <dbReference type="HAMAP-Rule" id="MF_01925"/>
    </source>
</evidence>
<gene>
    <name evidence="5 10" type="primary">proC</name>
    <name evidence="10" type="ORF">ACFSX4_09640</name>
</gene>
<dbReference type="SUPFAM" id="SSF51735">
    <property type="entry name" value="NAD(P)-binding Rossmann-fold domains"/>
    <property type="match status" value="1"/>
</dbReference>
<keyword evidence="5" id="KW-0963">Cytoplasm</keyword>
<dbReference type="PIRSF" id="PIRSF000193">
    <property type="entry name" value="Pyrrol-5-carb_rd"/>
    <property type="match status" value="1"/>
</dbReference>
<dbReference type="EMBL" id="JBHUOQ010000004">
    <property type="protein sequence ID" value="MFD2830719.1"/>
    <property type="molecule type" value="Genomic_DNA"/>
</dbReference>
<dbReference type="Gene3D" id="1.10.3730.10">
    <property type="entry name" value="ProC C-terminal domain-like"/>
    <property type="match status" value="1"/>
</dbReference>
<comment type="function">
    <text evidence="5">Catalyzes the reduction of 1-pyrroline-5-carboxylate (PCA) to L-proline.</text>
</comment>
<dbReference type="HAMAP" id="MF_01925">
    <property type="entry name" value="P5C_reductase"/>
    <property type="match status" value="1"/>
</dbReference>
<comment type="subcellular location">
    <subcellularLocation>
        <location evidence="5">Cytoplasm</location>
    </subcellularLocation>
</comment>
<dbReference type="Gene3D" id="3.40.50.720">
    <property type="entry name" value="NAD(P)-binding Rossmann-like Domain"/>
    <property type="match status" value="1"/>
</dbReference>
<comment type="catalytic activity">
    <reaction evidence="5">
        <text>L-proline + NAD(+) = (S)-1-pyrroline-5-carboxylate + NADH + 2 H(+)</text>
        <dbReference type="Rhea" id="RHEA:14105"/>
        <dbReference type="ChEBI" id="CHEBI:15378"/>
        <dbReference type="ChEBI" id="CHEBI:17388"/>
        <dbReference type="ChEBI" id="CHEBI:57540"/>
        <dbReference type="ChEBI" id="CHEBI:57945"/>
        <dbReference type="ChEBI" id="CHEBI:60039"/>
        <dbReference type="EC" id="1.5.1.2"/>
    </reaction>
</comment>
<comment type="similarity">
    <text evidence="1 5 7">Belongs to the pyrroline-5-carboxylate reductase family.</text>
</comment>
<dbReference type="PROSITE" id="PS00521">
    <property type="entry name" value="P5CR"/>
    <property type="match status" value="1"/>
</dbReference>
<keyword evidence="3 5" id="KW-0521">NADP</keyword>
<evidence type="ECO:0000256" key="2">
    <source>
        <dbReference type="ARBA" id="ARBA00022650"/>
    </source>
</evidence>
<keyword evidence="11" id="KW-1185">Reference proteome</keyword>
<evidence type="ECO:0000313" key="11">
    <source>
        <dbReference type="Proteomes" id="UP001597519"/>
    </source>
</evidence>
<dbReference type="Pfam" id="PF03807">
    <property type="entry name" value="F420_oxidored"/>
    <property type="match status" value="1"/>
</dbReference>
<name>A0ABW5WX75_9STAP</name>
<evidence type="ECO:0000313" key="10">
    <source>
        <dbReference type="EMBL" id="MFD2830719.1"/>
    </source>
</evidence>
<dbReference type="InterPro" id="IPR008927">
    <property type="entry name" value="6-PGluconate_DH-like_C_sf"/>
</dbReference>
<keyword evidence="4 5" id="KW-0560">Oxidoreductase</keyword>
<reference evidence="11" key="1">
    <citation type="journal article" date="2019" name="Int. J. Syst. Evol. Microbiol.">
        <title>The Global Catalogue of Microorganisms (GCM) 10K type strain sequencing project: providing services to taxonomists for standard genome sequencing and annotation.</title>
        <authorList>
            <consortium name="The Broad Institute Genomics Platform"/>
            <consortium name="The Broad Institute Genome Sequencing Center for Infectious Disease"/>
            <person name="Wu L."/>
            <person name="Ma J."/>
        </authorList>
    </citation>
    <scope>NUCLEOTIDE SEQUENCE [LARGE SCALE GENOMIC DNA]</scope>
    <source>
        <strain evidence="11">KCTC 33575</strain>
    </source>
</reference>
<dbReference type="Pfam" id="PF14748">
    <property type="entry name" value="P5CR_dimer"/>
    <property type="match status" value="1"/>
</dbReference>
<dbReference type="SUPFAM" id="SSF48179">
    <property type="entry name" value="6-phosphogluconate dehydrogenase C-terminal domain-like"/>
    <property type="match status" value="1"/>
</dbReference>
<keyword evidence="5 7" id="KW-0028">Amino-acid biosynthesis</keyword>
<dbReference type="PANTHER" id="PTHR11645:SF0">
    <property type="entry name" value="PYRROLINE-5-CARBOXYLATE REDUCTASE 3"/>
    <property type="match status" value="1"/>
</dbReference>
<evidence type="ECO:0000259" key="8">
    <source>
        <dbReference type="Pfam" id="PF03807"/>
    </source>
</evidence>
<dbReference type="EC" id="1.5.1.2" evidence="5 6"/>
<organism evidence="10 11">
    <name type="scientific">Corticicoccus populi</name>
    <dbReference type="NCBI Taxonomy" id="1812821"/>
    <lineage>
        <taxon>Bacteria</taxon>
        <taxon>Bacillati</taxon>
        <taxon>Bacillota</taxon>
        <taxon>Bacilli</taxon>
        <taxon>Bacillales</taxon>
        <taxon>Staphylococcaceae</taxon>
        <taxon>Corticicoccus</taxon>
    </lineage>
</organism>
<accession>A0ABW5WX75</accession>
<comment type="catalytic activity">
    <reaction evidence="5 7">
        <text>L-proline + NADP(+) = (S)-1-pyrroline-5-carboxylate + NADPH + 2 H(+)</text>
        <dbReference type="Rhea" id="RHEA:14109"/>
        <dbReference type="ChEBI" id="CHEBI:15378"/>
        <dbReference type="ChEBI" id="CHEBI:17388"/>
        <dbReference type="ChEBI" id="CHEBI:57783"/>
        <dbReference type="ChEBI" id="CHEBI:58349"/>
        <dbReference type="ChEBI" id="CHEBI:60039"/>
        <dbReference type="EC" id="1.5.1.2"/>
    </reaction>
</comment>
<dbReference type="InterPro" id="IPR028939">
    <property type="entry name" value="P5C_Rdtase_cat_N"/>
</dbReference>
<dbReference type="GO" id="GO:0004735">
    <property type="term" value="F:pyrroline-5-carboxylate reductase activity"/>
    <property type="evidence" value="ECO:0007669"/>
    <property type="project" value="UniProtKB-EC"/>
</dbReference>
<evidence type="ECO:0000256" key="1">
    <source>
        <dbReference type="ARBA" id="ARBA00005525"/>
    </source>
</evidence>
<feature type="domain" description="Pyrroline-5-carboxylate reductase dimerisation" evidence="9">
    <location>
        <begin position="159"/>
        <end position="263"/>
    </location>
</feature>
<dbReference type="NCBIfam" id="TIGR00112">
    <property type="entry name" value="proC"/>
    <property type="match status" value="1"/>
</dbReference>
<evidence type="ECO:0000256" key="6">
    <source>
        <dbReference type="NCBIfam" id="TIGR00112"/>
    </source>
</evidence>
<evidence type="ECO:0000256" key="4">
    <source>
        <dbReference type="ARBA" id="ARBA00023002"/>
    </source>
</evidence>
<dbReference type="RefSeq" id="WP_377774029.1">
    <property type="nucleotide sequence ID" value="NZ_JBHUOQ010000004.1"/>
</dbReference>
<comment type="caution">
    <text evidence="10">The sequence shown here is derived from an EMBL/GenBank/DDBJ whole genome shotgun (WGS) entry which is preliminary data.</text>
</comment>
<dbReference type="InterPro" id="IPR029036">
    <property type="entry name" value="P5CR_dimer"/>
</dbReference>
<dbReference type="InterPro" id="IPR000304">
    <property type="entry name" value="Pyrroline-COOH_reductase"/>
</dbReference>
<keyword evidence="2 5" id="KW-0641">Proline biosynthesis</keyword>
<comment type="pathway">
    <text evidence="5 7">Amino-acid biosynthesis; L-proline biosynthesis; L-proline from L-glutamate 5-semialdehyde: step 1/1.</text>
</comment>
<evidence type="ECO:0000256" key="3">
    <source>
        <dbReference type="ARBA" id="ARBA00022857"/>
    </source>
</evidence>
<dbReference type="PANTHER" id="PTHR11645">
    <property type="entry name" value="PYRROLINE-5-CARBOXYLATE REDUCTASE"/>
    <property type="match status" value="1"/>
</dbReference>